<dbReference type="InterPro" id="IPR002130">
    <property type="entry name" value="Cyclophilin-type_PPIase_dom"/>
</dbReference>
<dbReference type="InterPro" id="IPR029000">
    <property type="entry name" value="Cyclophilin-like_dom_sf"/>
</dbReference>
<sequence length="257" mass="29539">MFRMSFTKVILIGSCIISLIFCSCEDTHSKKTKENVLKNQKETSSKEVEQQKPKDTTAKNDSKTLNVTKKKEEEPFKLSNENMKEFLLEYGKNNPETLVRVKTKFGNIDIQLYKESPIHRANFIYLVKEKYFDETFFYRVAKGFVIQGGNSDRKQMAQKRHEIGDYTLPQEPIKGLTHNRGSVALSKQWVDNPSNRSTPYEFFIVIAKLGAHHLDGEHTIFGKVVKGMNVADKISNVPVDGSEWPKENIFIKAEVIR</sequence>
<evidence type="ECO:0000256" key="1">
    <source>
        <dbReference type="ARBA" id="ARBA00023110"/>
    </source>
</evidence>
<evidence type="ECO:0000256" key="2">
    <source>
        <dbReference type="ARBA" id="ARBA00023235"/>
    </source>
</evidence>
<dbReference type="InterPro" id="IPR044666">
    <property type="entry name" value="Cyclophilin_A-like"/>
</dbReference>
<organism evidence="6 7">
    <name type="scientific">Aquimarina litoralis</name>
    <dbReference type="NCBI Taxonomy" id="584605"/>
    <lineage>
        <taxon>Bacteria</taxon>
        <taxon>Pseudomonadati</taxon>
        <taxon>Bacteroidota</taxon>
        <taxon>Flavobacteriia</taxon>
        <taxon>Flavobacteriales</taxon>
        <taxon>Flavobacteriaceae</taxon>
        <taxon>Aquimarina</taxon>
    </lineage>
</organism>
<dbReference type="CDD" id="cd00317">
    <property type="entry name" value="cyclophilin"/>
    <property type="match status" value="1"/>
</dbReference>
<evidence type="ECO:0000259" key="5">
    <source>
        <dbReference type="PROSITE" id="PS50072"/>
    </source>
</evidence>
<accession>A0ABP3UB70</accession>
<comment type="caution">
    <text evidence="6">The sequence shown here is derived from an EMBL/GenBank/DDBJ whole genome shotgun (WGS) entry which is preliminary data.</text>
</comment>
<proteinExistence type="inferred from homology"/>
<name>A0ABP3UB70_9FLAO</name>
<feature type="compositionally biased region" description="Basic and acidic residues" evidence="4">
    <location>
        <begin position="32"/>
        <end position="62"/>
    </location>
</feature>
<reference evidence="7" key="1">
    <citation type="journal article" date="2019" name="Int. J. Syst. Evol. Microbiol.">
        <title>The Global Catalogue of Microorganisms (GCM) 10K type strain sequencing project: providing services to taxonomists for standard genome sequencing and annotation.</title>
        <authorList>
            <consortium name="The Broad Institute Genomics Platform"/>
            <consortium name="The Broad Institute Genome Sequencing Center for Infectious Disease"/>
            <person name="Wu L."/>
            <person name="Ma J."/>
        </authorList>
    </citation>
    <scope>NUCLEOTIDE SEQUENCE [LARGE SCALE GENOMIC DNA]</scope>
    <source>
        <strain evidence="7">JCM 15974</strain>
    </source>
</reference>
<dbReference type="PANTHER" id="PTHR45625:SF4">
    <property type="entry name" value="PEPTIDYLPROLYL ISOMERASE DOMAIN AND WD REPEAT-CONTAINING PROTEIN 1"/>
    <property type="match status" value="1"/>
</dbReference>
<dbReference type="SUPFAM" id="SSF50891">
    <property type="entry name" value="Cyclophilin-like"/>
    <property type="match status" value="1"/>
</dbReference>
<evidence type="ECO:0000256" key="4">
    <source>
        <dbReference type="SAM" id="MobiDB-lite"/>
    </source>
</evidence>
<comment type="similarity">
    <text evidence="3">Belongs to the cyclophilin-type PPIase family.</text>
</comment>
<keyword evidence="7" id="KW-1185">Reference proteome</keyword>
<dbReference type="PANTHER" id="PTHR45625">
    <property type="entry name" value="PEPTIDYL-PROLYL CIS-TRANS ISOMERASE-RELATED"/>
    <property type="match status" value="1"/>
</dbReference>
<dbReference type="Gene3D" id="2.40.100.10">
    <property type="entry name" value="Cyclophilin-like"/>
    <property type="match status" value="1"/>
</dbReference>
<dbReference type="PROSITE" id="PS50072">
    <property type="entry name" value="CSA_PPIASE_2"/>
    <property type="match status" value="1"/>
</dbReference>
<evidence type="ECO:0000313" key="6">
    <source>
        <dbReference type="EMBL" id="GAA0729017.1"/>
    </source>
</evidence>
<keyword evidence="1 3" id="KW-0697">Rotamase</keyword>
<dbReference type="PRINTS" id="PR00153">
    <property type="entry name" value="CSAPPISMRASE"/>
</dbReference>
<dbReference type="PROSITE" id="PS51257">
    <property type="entry name" value="PROKAR_LIPOPROTEIN"/>
    <property type="match status" value="1"/>
</dbReference>
<comment type="catalytic activity">
    <reaction evidence="3">
        <text>[protein]-peptidylproline (omega=180) = [protein]-peptidylproline (omega=0)</text>
        <dbReference type="Rhea" id="RHEA:16237"/>
        <dbReference type="Rhea" id="RHEA-COMP:10747"/>
        <dbReference type="Rhea" id="RHEA-COMP:10748"/>
        <dbReference type="ChEBI" id="CHEBI:83833"/>
        <dbReference type="ChEBI" id="CHEBI:83834"/>
        <dbReference type="EC" id="5.2.1.8"/>
    </reaction>
</comment>
<protein>
    <recommendedName>
        <fullName evidence="3">Peptidyl-prolyl cis-trans isomerase</fullName>
        <shortName evidence="3">PPIase</shortName>
        <ecNumber evidence="3">5.2.1.8</ecNumber>
    </recommendedName>
</protein>
<keyword evidence="2 3" id="KW-0413">Isomerase</keyword>
<feature type="domain" description="PPIase cyclophilin-type" evidence="5">
    <location>
        <begin position="106"/>
        <end position="251"/>
    </location>
</feature>
<evidence type="ECO:0000256" key="3">
    <source>
        <dbReference type="RuleBase" id="RU363019"/>
    </source>
</evidence>
<dbReference type="EC" id="5.2.1.8" evidence="3"/>
<gene>
    <name evidence="6" type="ORF">GCM10009430_38710</name>
</gene>
<dbReference type="Pfam" id="PF00160">
    <property type="entry name" value="Pro_isomerase"/>
    <property type="match status" value="1"/>
</dbReference>
<comment type="function">
    <text evidence="3">PPIases accelerate the folding of proteins. It catalyzes the cis-trans isomerization of proline imidic peptide bonds in oligopeptides.</text>
</comment>
<evidence type="ECO:0000313" key="7">
    <source>
        <dbReference type="Proteomes" id="UP001501758"/>
    </source>
</evidence>
<feature type="region of interest" description="Disordered" evidence="4">
    <location>
        <begin position="32"/>
        <end position="73"/>
    </location>
</feature>
<dbReference type="EMBL" id="BAAAGE010000004">
    <property type="protein sequence ID" value="GAA0729017.1"/>
    <property type="molecule type" value="Genomic_DNA"/>
</dbReference>
<dbReference type="Proteomes" id="UP001501758">
    <property type="component" value="Unassembled WGS sequence"/>
</dbReference>